<gene>
    <name evidence="2" type="ORF">PG991_012151</name>
</gene>
<evidence type="ECO:0000313" key="2">
    <source>
        <dbReference type="EMBL" id="KAK8005854.1"/>
    </source>
</evidence>
<dbReference type="EMBL" id="JAQQWI010000017">
    <property type="protein sequence ID" value="KAK8005854.1"/>
    <property type="molecule type" value="Genomic_DNA"/>
</dbReference>
<feature type="compositionally biased region" description="Pro residues" evidence="1">
    <location>
        <begin position="223"/>
        <end position="239"/>
    </location>
</feature>
<comment type="caution">
    <text evidence="2">The sequence shown here is derived from an EMBL/GenBank/DDBJ whole genome shotgun (WGS) entry which is preliminary data.</text>
</comment>
<sequence length="352" mass="37522">MPLSHSLRPRTTDRDEDGSDASGSPPPPPYRAREETSMKFHSTHCGHDEESEEPHALWKRLQRQRALPPVMRVASRLPCSRCAGDEAGGTINSWIVAHGRPGASRAARDGGEPGPPGRRMPPLRPLANAPDDGGRGGLRPHVAVAHGPVPRAEVLGLPQRAPARADRVPANARHRGGPPPAHDRGAGPAARAGRGRPDLPHLAVRAEPALRGPGRRLRRLRPDGPPGGPRPQRPLPARPAVPGARAVRGGAGAAAQAVPGLRPARARGAGGVGKLRRSLPVRELVDPVAMPGGDDARISFVEELEESVVALVRKLGDLLELVEELEDSPYPAPREKFKYLPFGEDHESDDEE</sequence>
<reference evidence="2 3" key="1">
    <citation type="submission" date="2023-01" db="EMBL/GenBank/DDBJ databases">
        <title>Analysis of 21 Apiospora genomes using comparative genomics revels a genus with tremendous synthesis potential of carbohydrate active enzymes and secondary metabolites.</title>
        <authorList>
            <person name="Sorensen T."/>
        </authorList>
    </citation>
    <scope>NUCLEOTIDE SEQUENCE [LARGE SCALE GENOMIC DNA]</scope>
    <source>
        <strain evidence="2 3">CBS 20057</strain>
    </source>
</reference>
<feature type="compositionally biased region" description="Pro residues" evidence="1">
    <location>
        <begin position="113"/>
        <end position="124"/>
    </location>
</feature>
<organism evidence="2 3">
    <name type="scientific">Apiospora marii</name>
    <dbReference type="NCBI Taxonomy" id="335849"/>
    <lineage>
        <taxon>Eukaryota</taxon>
        <taxon>Fungi</taxon>
        <taxon>Dikarya</taxon>
        <taxon>Ascomycota</taxon>
        <taxon>Pezizomycotina</taxon>
        <taxon>Sordariomycetes</taxon>
        <taxon>Xylariomycetidae</taxon>
        <taxon>Amphisphaeriales</taxon>
        <taxon>Apiosporaceae</taxon>
        <taxon>Apiospora</taxon>
    </lineage>
</organism>
<feature type="region of interest" description="Disordered" evidence="1">
    <location>
        <begin position="1"/>
        <end position="57"/>
    </location>
</feature>
<name>A0ABR1R8Y4_9PEZI</name>
<protein>
    <submittedName>
        <fullName evidence="2">Uncharacterized protein</fullName>
    </submittedName>
</protein>
<evidence type="ECO:0000256" key="1">
    <source>
        <dbReference type="SAM" id="MobiDB-lite"/>
    </source>
</evidence>
<keyword evidence="3" id="KW-1185">Reference proteome</keyword>
<dbReference type="Proteomes" id="UP001396898">
    <property type="component" value="Unassembled WGS sequence"/>
</dbReference>
<accession>A0ABR1R8Y4</accession>
<feature type="region of interest" description="Disordered" evidence="1">
    <location>
        <begin position="100"/>
        <end position="259"/>
    </location>
</feature>
<evidence type="ECO:0000313" key="3">
    <source>
        <dbReference type="Proteomes" id="UP001396898"/>
    </source>
</evidence>
<proteinExistence type="predicted"/>
<feature type="compositionally biased region" description="Basic and acidic residues" evidence="1">
    <location>
        <begin position="45"/>
        <end position="56"/>
    </location>
</feature>
<feature type="compositionally biased region" description="Low complexity" evidence="1">
    <location>
        <begin position="240"/>
        <end position="259"/>
    </location>
</feature>
<feature type="region of interest" description="Disordered" evidence="1">
    <location>
        <begin position="331"/>
        <end position="352"/>
    </location>
</feature>